<proteinExistence type="predicted"/>
<accession>A0ABX1C998</accession>
<protein>
    <submittedName>
        <fullName evidence="2">Uncharacterized protein</fullName>
    </submittedName>
</protein>
<evidence type="ECO:0000313" key="3">
    <source>
        <dbReference type="Proteomes" id="UP000727056"/>
    </source>
</evidence>
<feature type="non-terminal residue" evidence="2">
    <location>
        <position position="56"/>
    </location>
</feature>
<gene>
    <name evidence="2" type="ORF">HCN52_12360</name>
</gene>
<dbReference type="Proteomes" id="UP000727056">
    <property type="component" value="Unassembled WGS sequence"/>
</dbReference>
<evidence type="ECO:0000313" key="2">
    <source>
        <dbReference type="EMBL" id="NJQ15720.1"/>
    </source>
</evidence>
<name>A0ABX1C998_9ACTN</name>
<dbReference type="EMBL" id="JAAVJC010000089">
    <property type="protein sequence ID" value="NJQ15720.1"/>
    <property type="molecule type" value="Genomic_DNA"/>
</dbReference>
<keyword evidence="3" id="KW-1185">Reference proteome</keyword>
<comment type="caution">
    <text evidence="2">The sequence shown here is derived from an EMBL/GenBank/DDBJ whole genome shotgun (WGS) entry which is preliminary data.</text>
</comment>
<evidence type="ECO:0000256" key="1">
    <source>
        <dbReference type="SAM" id="MobiDB-lite"/>
    </source>
</evidence>
<feature type="region of interest" description="Disordered" evidence="1">
    <location>
        <begin position="1"/>
        <end position="22"/>
    </location>
</feature>
<sequence>MSENETPQSDDAGAEDGDPRIITVEQHLAPELPASLSPDQRHYAAAVAVAVLDGDR</sequence>
<organism evidence="2 3">
    <name type="scientific">Streptomyces bohaiensis</name>
    <dbReference type="NCBI Taxonomy" id="1431344"/>
    <lineage>
        <taxon>Bacteria</taxon>
        <taxon>Bacillati</taxon>
        <taxon>Actinomycetota</taxon>
        <taxon>Actinomycetes</taxon>
        <taxon>Kitasatosporales</taxon>
        <taxon>Streptomycetaceae</taxon>
        <taxon>Streptomyces</taxon>
    </lineage>
</organism>
<reference evidence="2 3" key="1">
    <citation type="submission" date="2020-03" db="EMBL/GenBank/DDBJ databases">
        <title>Draft genome of Streptomyces sp. ventii, isolated from the Axial Seamount in the Pacific Ocean, and resequencing of the two type strains Streptomyces lonarensis strain NCL 716 and Streptomyces bohaiensis strain 11A07.</title>
        <authorList>
            <person name="Loughran R.M."/>
            <person name="Pfannmuller K.M."/>
            <person name="Wasson B.J."/>
            <person name="Deadmond M.C."/>
            <person name="Paddock B.E."/>
            <person name="Koyack M.J."/>
            <person name="Gallegos D.A."/>
            <person name="Mitchell E.A."/>
            <person name="Ushijima B."/>
            <person name="Saw J.H."/>
            <person name="Mcphail K.L."/>
            <person name="Videau P."/>
        </authorList>
    </citation>
    <scope>NUCLEOTIDE SEQUENCE [LARGE SCALE GENOMIC DNA]</scope>
    <source>
        <strain evidence="2 3">11A07</strain>
    </source>
</reference>